<dbReference type="InterPro" id="IPR008995">
    <property type="entry name" value="Mo/tungstate-bd_C_term_dom"/>
</dbReference>
<dbReference type="GO" id="GO:0005524">
    <property type="term" value="F:ATP binding"/>
    <property type="evidence" value="ECO:0007669"/>
    <property type="project" value="InterPro"/>
</dbReference>
<dbReference type="PROSITE" id="PS51866">
    <property type="entry name" value="MOP"/>
    <property type="match status" value="1"/>
</dbReference>
<dbReference type="AlphaFoldDB" id="A0A937XCW1"/>
<organism evidence="4 5">
    <name type="scientific">Eiseniibacteriota bacterium</name>
    <dbReference type="NCBI Taxonomy" id="2212470"/>
    <lineage>
        <taxon>Bacteria</taxon>
        <taxon>Candidatus Eiseniibacteriota</taxon>
    </lineage>
</organism>
<dbReference type="GO" id="GO:0022857">
    <property type="term" value="F:transmembrane transporter activity"/>
    <property type="evidence" value="ECO:0007669"/>
    <property type="project" value="TreeGrafter"/>
</dbReference>
<gene>
    <name evidence="4" type="ORF">FJY75_09115</name>
</gene>
<dbReference type="SUPFAM" id="SSF52540">
    <property type="entry name" value="P-loop containing nucleoside triphosphate hydrolases"/>
    <property type="match status" value="1"/>
</dbReference>
<dbReference type="Pfam" id="PF03459">
    <property type="entry name" value="TOBE"/>
    <property type="match status" value="1"/>
</dbReference>
<dbReference type="Proteomes" id="UP000748308">
    <property type="component" value="Unassembled WGS sequence"/>
</dbReference>
<dbReference type="EMBL" id="VGIY01000236">
    <property type="protein sequence ID" value="MBM3317997.1"/>
    <property type="molecule type" value="Genomic_DNA"/>
</dbReference>
<evidence type="ECO:0000259" key="3">
    <source>
        <dbReference type="PROSITE" id="PS51866"/>
    </source>
</evidence>
<dbReference type="Pfam" id="PF00005">
    <property type="entry name" value="ABC_tran"/>
    <property type="match status" value="1"/>
</dbReference>
<feature type="domain" description="Mop" evidence="3">
    <location>
        <begin position="163"/>
        <end position="227"/>
    </location>
</feature>
<evidence type="ECO:0000313" key="4">
    <source>
        <dbReference type="EMBL" id="MBM3317997.1"/>
    </source>
</evidence>
<keyword evidence="1 2" id="KW-0500">Molybdenum</keyword>
<dbReference type="SUPFAM" id="SSF50331">
    <property type="entry name" value="MOP-like"/>
    <property type="match status" value="1"/>
</dbReference>
<dbReference type="GO" id="GO:0005886">
    <property type="term" value="C:plasma membrane"/>
    <property type="evidence" value="ECO:0007669"/>
    <property type="project" value="TreeGrafter"/>
</dbReference>
<dbReference type="InterPro" id="IPR004606">
    <property type="entry name" value="Mop_domain"/>
</dbReference>
<dbReference type="Gene3D" id="3.40.50.300">
    <property type="entry name" value="P-loop containing nucleotide triphosphate hydrolases"/>
    <property type="match status" value="1"/>
</dbReference>
<dbReference type="InterPro" id="IPR005116">
    <property type="entry name" value="Transp-assoc_OB_typ1"/>
</dbReference>
<dbReference type="InterPro" id="IPR027417">
    <property type="entry name" value="P-loop_NTPase"/>
</dbReference>
<reference evidence="4" key="1">
    <citation type="submission" date="2019-03" db="EMBL/GenBank/DDBJ databases">
        <title>Lake Tanganyika Metagenome-Assembled Genomes (MAGs).</title>
        <authorList>
            <person name="Tran P."/>
        </authorList>
    </citation>
    <scope>NUCLEOTIDE SEQUENCE</scope>
    <source>
        <strain evidence="4">M_DeepCast_400m_m2_100</strain>
    </source>
</reference>
<dbReference type="Gene3D" id="2.40.50.100">
    <property type="match status" value="1"/>
</dbReference>
<evidence type="ECO:0000256" key="2">
    <source>
        <dbReference type="PROSITE-ProRule" id="PRU01213"/>
    </source>
</evidence>
<sequence length="227" mass="24398">RAEIASRVAAMLERIELAPLARRRSDELSGGERKRLALGRALIGKPEALLLDEPDAHLDRRSRSVIEGLLSTSPAALLFATHDLRFAHRLAREVLHLRAGRLVPGTPENVLSGRAVEPSGTSAGARIRTSGGLTIRVGHPPEPGEARVTIDPRSLVVSREAFDSSMQNQFPGRIAAAHEENGNVWLEIALAGEVLTAIVSRGSYERLGLNLGLPVVVSFKANAVEIL</sequence>
<protein>
    <submittedName>
        <fullName evidence="4">TOBE domain-containing protein</fullName>
    </submittedName>
</protein>
<name>A0A937XCW1_UNCEI</name>
<dbReference type="InterPro" id="IPR003439">
    <property type="entry name" value="ABC_transporter-like_ATP-bd"/>
</dbReference>
<evidence type="ECO:0000313" key="5">
    <source>
        <dbReference type="Proteomes" id="UP000748308"/>
    </source>
</evidence>
<dbReference type="GO" id="GO:0016887">
    <property type="term" value="F:ATP hydrolysis activity"/>
    <property type="evidence" value="ECO:0007669"/>
    <property type="project" value="InterPro"/>
</dbReference>
<dbReference type="GO" id="GO:0015689">
    <property type="term" value="P:molybdate ion transport"/>
    <property type="evidence" value="ECO:0007669"/>
    <property type="project" value="InterPro"/>
</dbReference>
<dbReference type="PANTHER" id="PTHR24220">
    <property type="entry name" value="IMPORT ATP-BINDING PROTEIN"/>
    <property type="match status" value="1"/>
</dbReference>
<feature type="non-terminal residue" evidence="4">
    <location>
        <position position="1"/>
    </location>
</feature>
<evidence type="ECO:0000256" key="1">
    <source>
        <dbReference type="ARBA" id="ARBA00022505"/>
    </source>
</evidence>
<proteinExistence type="predicted"/>
<accession>A0A937XCW1</accession>
<comment type="caution">
    <text evidence="4">The sequence shown here is derived from an EMBL/GenBank/DDBJ whole genome shotgun (WGS) entry which is preliminary data.</text>
</comment>
<dbReference type="InterPro" id="IPR015854">
    <property type="entry name" value="ABC_transpr_LolD-like"/>
</dbReference>